<dbReference type="PANTHER" id="PTHR39081:SF1">
    <property type="entry name" value="MUT7-C RNASE DOMAIN-CONTAINING PROTEIN"/>
    <property type="match status" value="1"/>
</dbReference>
<accession>A0A5B6TGB7</accession>
<proteinExistence type="predicted"/>
<evidence type="ECO:0008006" key="5">
    <source>
        <dbReference type="Google" id="ProtNLM"/>
    </source>
</evidence>
<dbReference type="Pfam" id="PF01927">
    <property type="entry name" value="Mut7-C"/>
    <property type="match status" value="1"/>
</dbReference>
<dbReference type="OrthoDB" id="9797655at2"/>
<name>A0A5B6TGB7_9BACT</name>
<evidence type="ECO:0000313" key="4">
    <source>
        <dbReference type="Proteomes" id="UP000324133"/>
    </source>
</evidence>
<dbReference type="Proteomes" id="UP000324133">
    <property type="component" value="Unassembled WGS sequence"/>
</dbReference>
<dbReference type="InterPro" id="IPR002782">
    <property type="entry name" value="Mut7-C_RNAse_dom"/>
</dbReference>
<dbReference type="RefSeq" id="WP_149091299.1">
    <property type="nucleotide sequence ID" value="NZ_VKKY01000002.1"/>
</dbReference>
<organism evidence="3 4">
    <name type="scientific">Rufibacter hautae</name>
    <dbReference type="NCBI Taxonomy" id="2595005"/>
    <lineage>
        <taxon>Bacteria</taxon>
        <taxon>Pseudomonadati</taxon>
        <taxon>Bacteroidota</taxon>
        <taxon>Cytophagia</taxon>
        <taxon>Cytophagales</taxon>
        <taxon>Hymenobacteraceae</taxon>
        <taxon>Rufibacter</taxon>
    </lineage>
</organism>
<comment type="caution">
    <text evidence="3">The sequence shown here is derived from an EMBL/GenBank/DDBJ whole genome shotgun (WGS) entry which is preliminary data.</text>
</comment>
<dbReference type="InterPro" id="IPR027798">
    <property type="entry name" value="Ub_Mut7C"/>
</dbReference>
<evidence type="ECO:0000313" key="3">
    <source>
        <dbReference type="EMBL" id="KAA3438240.1"/>
    </source>
</evidence>
<dbReference type="PANTHER" id="PTHR39081">
    <property type="entry name" value="MUT7-C DOMAIN-CONTAINING PROTEIN"/>
    <property type="match status" value="1"/>
</dbReference>
<gene>
    <name evidence="3" type="ORF">FOA19_13345</name>
</gene>
<protein>
    <recommendedName>
        <fullName evidence="5">Twitching motility protein PilT</fullName>
    </recommendedName>
</protein>
<dbReference type="AlphaFoldDB" id="A0A5B6TGB7"/>
<evidence type="ECO:0000259" key="1">
    <source>
        <dbReference type="Pfam" id="PF01927"/>
    </source>
</evidence>
<feature type="domain" description="Mut7-C RNAse" evidence="1">
    <location>
        <begin position="98"/>
        <end position="240"/>
    </location>
</feature>
<evidence type="ECO:0000259" key="2">
    <source>
        <dbReference type="Pfam" id="PF14451"/>
    </source>
</evidence>
<reference evidence="3 4" key="1">
    <citation type="submission" date="2019-07" db="EMBL/GenBank/DDBJ databases">
        <title>Rufibacter sp. nov., isolated from lake sediment.</title>
        <authorList>
            <person name="Qu J.-H."/>
        </authorList>
    </citation>
    <scope>NUCLEOTIDE SEQUENCE [LARGE SCALE GENOMIC DNA]</scope>
    <source>
        <strain evidence="3 4">NBS58-1</strain>
    </source>
</reference>
<feature type="domain" description="Ubiquitin Mut7-C" evidence="2">
    <location>
        <begin position="4"/>
        <end position="77"/>
    </location>
</feature>
<dbReference type="EMBL" id="VKKY01000002">
    <property type="protein sequence ID" value="KAA3438240.1"/>
    <property type="molecule type" value="Genomic_DNA"/>
</dbReference>
<sequence>MENIAHFLFHGSLQDFLPRHQRQKWIPYSFSGAPALKDTIEALGIPHPEIGNIILNGQESGLLNSTPDGAKAEVFPVVPEGESGGLPPLQIKSPQPARFVLDVHLGKLARYLRLLGFDTLYENHYDDQTIAQISGQEKRIVLTRDIGLLKQKVVVWGYWLRSQQWEEQLREVIIRYGLKSQIQPFTRCMACDGRIAEVPKESVLPLLPPKTRIYFHEFYQCLKCHRVYWKGSHFDKMQGFLDRLHLRIS</sequence>
<keyword evidence="4" id="KW-1185">Reference proteome</keyword>
<dbReference type="Pfam" id="PF14451">
    <property type="entry name" value="Ub-Mut7C"/>
    <property type="match status" value="1"/>
</dbReference>